<organism evidence="2 3">
    <name type="scientific">Spinactinospora alkalitolerans</name>
    <dbReference type="NCBI Taxonomy" id="687207"/>
    <lineage>
        <taxon>Bacteria</taxon>
        <taxon>Bacillati</taxon>
        <taxon>Actinomycetota</taxon>
        <taxon>Actinomycetes</taxon>
        <taxon>Streptosporangiales</taxon>
        <taxon>Nocardiopsidaceae</taxon>
        <taxon>Spinactinospora</taxon>
    </lineage>
</organism>
<protein>
    <submittedName>
        <fullName evidence="2">Uncharacterized protein</fullName>
    </submittedName>
</protein>
<reference evidence="2 3" key="1">
    <citation type="submission" date="2020-07" db="EMBL/GenBank/DDBJ databases">
        <title>Sequencing the genomes of 1000 actinobacteria strains.</title>
        <authorList>
            <person name="Klenk H.-P."/>
        </authorList>
    </citation>
    <scope>NUCLEOTIDE SEQUENCE [LARGE SCALE GENOMIC DNA]</scope>
    <source>
        <strain evidence="2 3">CXB654</strain>
    </source>
</reference>
<sequence length="131" mass="14546">MGLGSRKVGPEAQRRHAEDQQSAERLPELVEAVGAARRELRAAQDADAGAEELNRLGVRLDAALTDAMRAAYARQRALVGPRGLDDRIYRRKRLARPEIKQATAVAEQLLTMRERHRLHGIVRVPRSPAAV</sequence>
<evidence type="ECO:0000313" key="3">
    <source>
        <dbReference type="Proteomes" id="UP000589036"/>
    </source>
</evidence>
<proteinExistence type="predicted"/>
<keyword evidence="3" id="KW-1185">Reference proteome</keyword>
<feature type="region of interest" description="Disordered" evidence="1">
    <location>
        <begin position="1"/>
        <end position="26"/>
    </location>
</feature>
<evidence type="ECO:0000313" key="2">
    <source>
        <dbReference type="EMBL" id="NYE48287.1"/>
    </source>
</evidence>
<dbReference type="EMBL" id="JACCCC010000001">
    <property type="protein sequence ID" value="NYE48287.1"/>
    <property type="molecule type" value="Genomic_DNA"/>
</dbReference>
<accession>A0A852TYC9</accession>
<feature type="compositionally biased region" description="Basic and acidic residues" evidence="1">
    <location>
        <begin position="8"/>
        <end position="19"/>
    </location>
</feature>
<gene>
    <name evidence="2" type="ORF">HDA32_003407</name>
</gene>
<dbReference type="AlphaFoldDB" id="A0A852TYC9"/>
<name>A0A852TYC9_9ACTN</name>
<dbReference type="Proteomes" id="UP000589036">
    <property type="component" value="Unassembled WGS sequence"/>
</dbReference>
<comment type="caution">
    <text evidence="2">The sequence shown here is derived from an EMBL/GenBank/DDBJ whole genome shotgun (WGS) entry which is preliminary data.</text>
</comment>
<dbReference type="RefSeq" id="WP_179644102.1">
    <property type="nucleotide sequence ID" value="NZ_BAAAYY010000016.1"/>
</dbReference>
<evidence type="ECO:0000256" key="1">
    <source>
        <dbReference type="SAM" id="MobiDB-lite"/>
    </source>
</evidence>